<protein>
    <submittedName>
        <fullName evidence="2">Uncharacterized protein</fullName>
    </submittedName>
</protein>
<dbReference type="Proteomes" id="UP000054995">
    <property type="component" value="Unassembled WGS sequence"/>
</dbReference>
<accession>A0A0V1DNQ1</accession>
<keyword evidence="3" id="KW-1185">Reference proteome</keyword>
<comment type="caution">
    <text evidence="2">The sequence shown here is derived from an EMBL/GenBank/DDBJ whole genome shotgun (WGS) entry which is preliminary data.</text>
</comment>
<feature type="region of interest" description="Disordered" evidence="1">
    <location>
        <begin position="31"/>
        <end position="51"/>
    </location>
</feature>
<sequence>MNLEITDTHEFNQNDSERRVVSTVWVTHYNRTKNYRVDPEHKNEPRNSRLS</sequence>
<proteinExistence type="predicted"/>
<dbReference type="EMBL" id="JYDT01002851">
    <property type="protein sequence ID" value="KRY62934.1"/>
    <property type="molecule type" value="Genomic_DNA"/>
</dbReference>
<feature type="compositionally biased region" description="Basic and acidic residues" evidence="1">
    <location>
        <begin position="35"/>
        <end position="51"/>
    </location>
</feature>
<evidence type="ECO:0000313" key="2">
    <source>
        <dbReference type="EMBL" id="KRY62934.1"/>
    </source>
</evidence>
<gene>
    <name evidence="2" type="ORF">T4D_9207</name>
</gene>
<organism evidence="2 3">
    <name type="scientific">Trichinella pseudospiralis</name>
    <name type="common">Parasitic roundworm</name>
    <dbReference type="NCBI Taxonomy" id="6337"/>
    <lineage>
        <taxon>Eukaryota</taxon>
        <taxon>Metazoa</taxon>
        <taxon>Ecdysozoa</taxon>
        <taxon>Nematoda</taxon>
        <taxon>Enoplea</taxon>
        <taxon>Dorylaimia</taxon>
        <taxon>Trichinellida</taxon>
        <taxon>Trichinellidae</taxon>
        <taxon>Trichinella</taxon>
    </lineage>
</organism>
<evidence type="ECO:0000313" key="3">
    <source>
        <dbReference type="Proteomes" id="UP000054995"/>
    </source>
</evidence>
<name>A0A0V1DNQ1_TRIPS</name>
<evidence type="ECO:0000256" key="1">
    <source>
        <dbReference type="SAM" id="MobiDB-lite"/>
    </source>
</evidence>
<reference evidence="2 3" key="1">
    <citation type="submission" date="2015-01" db="EMBL/GenBank/DDBJ databases">
        <title>Evolution of Trichinella species and genotypes.</title>
        <authorList>
            <person name="Korhonen P.K."/>
            <person name="Edoardo P."/>
            <person name="Giuseppe L.R."/>
            <person name="Gasser R.B."/>
        </authorList>
    </citation>
    <scope>NUCLEOTIDE SEQUENCE [LARGE SCALE GENOMIC DNA]</scope>
    <source>
        <strain evidence="2">ISS470</strain>
    </source>
</reference>
<dbReference type="AlphaFoldDB" id="A0A0V1DNQ1"/>